<organism evidence="1 2">
    <name type="scientific">Triplophysa rosa</name>
    <name type="common">Cave loach</name>
    <dbReference type="NCBI Taxonomy" id="992332"/>
    <lineage>
        <taxon>Eukaryota</taxon>
        <taxon>Metazoa</taxon>
        <taxon>Chordata</taxon>
        <taxon>Craniata</taxon>
        <taxon>Vertebrata</taxon>
        <taxon>Euteleostomi</taxon>
        <taxon>Actinopterygii</taxon>
        <taxon>Neopterygii</taxon>
        <taxon>Teleostei</taxon>
        <taxon>Ostariophysi</taxon>
        <taxon>Cypriniformes</taxon>
        <taxon>Nemacheilidae</taxon>
        <taxon>Triplophysa</taxon>
    </lineage>
</organism>
<dbReference type="EMBL" id="JAFHDT010000025">
    <property type="protein sequence ID" value="KAI7791180.1"/>
    <property type="molecule type" value="Genomic_DNA"/>
</dbReference>
<sequence length="54" mass="6096">MPKEFSPDLVPSGIVLLRAAEISRSSVEQIACRRLSRIGRRRGNTRVLNDHHSL</sequence>
<gene>
    <name evidence="1" type="ORF">IRJ41_011746</name>
</gene>
<evidence type="ECO:0000313" key="1">
    <source>
        <dbReference type="EMBL" id="KAI7791180.1"/>
    </source>
</evidence>
<proteinExistence type="predicted"/>
<comment type="caution">
    <text evidence="1">The sequence shown here is derived from an EMBL/GenBank/DDBJ whole genome shotgun (WGS) entry which is preliminary data.</text>
</comment>
<reference evidence="1" key="1">
    <citation type="submission" date="2021-02" db="EMBL/GenBank/DDBJ databases">
        <title>Comparative genomics reveals that relaxation of natural selection precedes convergent phenotypic evolution of cavefish.</title>
        <authorList>
            <person name="Peng Z."/>
        </authorList>
    </citation>
    <scope>NUCLEOTIDE SEQUENCE</scope>
    <source>
        <tissue evidence="1">Muscle</tissue>
    </source>
</reference>
<keyword evidence="2" id="KW-1185">Reference proteome</keyword>
<dbReference type="Proteomes" id="UP001059041">
    <property type="component" value="Linkage Group LG25"/>
</dbReference>
<name>A0A9W7T5R6_TRIRA</name>
<protein>
    <submittedName>
        <fullName evidence="1">Uncharacterized protein</fullName>
    </submittedName>
</protein>
<evidence type="ECO:0000313" key="2">
    <source>
        <dbReference type="Proteomes" id="UP001059041"/>
    </source>
</evidence>
<accession>A0A9W7T5R6</accession>
<dbReference type="AlphaFoldDB" id="A0A9W7T5R6"/>